<dbReference type="EnsemblMetazoa" id="GMOY004692-RA">
    <property type="protein sequence ID" value="GMOY004692-PA"/>
    <property type="gene ID" value="GMOY004692"/>
</dbReference>
<dbReference type="InterPro" id="IPR032454">
    <property type="entry name" value="Histone_H2A_C"/>
</dbReference>
<evidence type="ECO:0000313" key="7">
    <source>
        <dbReference type="Proteomes" id="UP000092444"/>
    </source>
</evidence>
<keyword evidence="2" id="KW-0158">Chromosome</keyword>
<proteinExistence type="predicted"/>
<protein>
    <recommendedName>
        <fullName evidence="5">Histone H2A C-terminal domain-containing protein</fullName>
    </recommendedName>
</protein>
<organism evidence="6 7">
    <name type="scientific">Glossina morsitans morsitans</name>
    <name type="common">Savannah tsetse fly</name>
    <dbReference type="NCBI Taxonomy" id="37546"/>
    <lineage>
        <taxon>Eukaryota</taxon>
        <taxon>Metazoa</taxon>
        <taxon>Ecdysozoa</taxon>
        <taxon>Arthropoda</taxon>
        <taxon>Hexapoda</taxon>
        <taxon>Insecta</taxon>
        <taxon>Pterygota</taxon>
        <taxon>Neoptera</taxon>
        <taxon>Endopterygota</taxon>
        <taxon>Diptera</taxon>
        <taxon>Brachycera</taxon>
        <taxon>Muscomorpha</taxon>
        <taxon>Hippoboscoidea</taxon>
        <taxon>Glossinidae</taxon>
        <taxon>Glossina</taxon>
    </lineage>
</organism>
<dbReference type="GO" id="GO:0003677">
    <property type="term" value="F:DNA binding"/>
    <property type="evidence" value="ECO:0007669"/>
    <property type="project" value="InterPro"/>
</dbReference>
<feature type="domain" description="Histone H2A C-terminal" evidence="5">
    <location>
        <begin position="44"/>
        <end position="77"/>
    </location>
</feature>
<comment type="subcellular location">
    <subcellularLocation>
        <location evidence="1">Chromosome</location>
    </subcellularLocation>
</comment>
<keyword evidence="3" id="KW-0544">Nucleosome core</keyword>
<dbReference type="PANTHER" id="PTHR23430">
    <property type="entry name" value="HISTONE H2A"/>
    <property type="match status" value="1"/>
</dbReference>
<dbReference type="Pfam" id="PF16211">
    <property type="entry name" value="Histone_H2A_C"/>
    <property type="match status" value="1"/>
</dbReference>
<keyword evidence="3" id="KW-0238">DNA-binding</keyword>
<evidence type="ECO:0000313" key="6">
    <source>
        <dbReference type="EnsemblMetazoa" id="GMOY004692-PA"/>
    </source>
</evidence>
<evidence type="ECO:0000256" key="1">
    <source>
        <dbReference type="ARBA" id="ARBA00004286"/>
    </source>
</evidence>
<evidence type="ECO:0000256" key="4">
    <source>
        <dbReference type="SAM" id="MobiDB-lite"/>
    </source>
</evidence>
<sequence length="96" mass="10526">MEIAGKPNKSKTKSTSQLVGNVSKEFKSNGITPRHTLLAIRANEELDAFIKATIPGGGVFPYFHRFLSTDKPKNSEKSRKQKKNVRSGSAQNPLVA</sequence>
<evidence type="ECO:0000256" key="2">
    <source>
        <dbReference type="ARBA" id="ARBA00022454"/>
    </source>
</evidence>
<feature type="region of interest" description="Disordered" evidence="4">
    <location>
        <begin position="69"/>
        <end position="96"/>
    </location>
</feature>
<dbReference type="InterPro" id="IPR009072">
    <property type="entry name" value="Histone-fold"/>
</dbReference>
<dbReference type="SUPFAM" id="SSF47113">
    <property type="entry name" value="Histone-fold"/>
    <property type="match status" value="1"/>
</dbReference>
<dbReference type="GO" id="GO:0046982">
    <property type="term" value="F:protein heterodimerization activity"/>
    <property type="evidence" value="ECO:0007669"/>
    <property type="project" value="InterPro"/>
</dbReference>
<dbReference type="GO" id="GO:0030527">
    <property type="term" value="F:structural constituent of chromatin"/>
    <property type="evidence" value="ECO:0007669"/>
    <property type="project" value="InterPro"/>
</dbReference>
<dbReference type="STRING" id="37546.A0A1B0FLF7"/>
<dbReference type="AlphaFoldDB" id="A0A1B0FLF7"/>
<feature type="compositionally biased region" description="Polar residues" evidence="4">
    <location>
        <begin position="86"/>
        <end position="96"/>
    </location>
</feature>
<dbReference type="Proteomes" id="UP000092444">
    <property type="component" value="Unassembled WGS sequence"/>
</dbReference>
<keyword evidence="7" id="KW-1185">Reference proteome</keyword>
<reference evidence="6" key="1">
    <citation type="submission" date="2020-05" db="UniProtKB">
        <authorList>
            <consortium name="EnsemblMetazoa"/>
        </authorList>
    </citation>
    <scope>IDENTIFICATION</scope>
    <source>
        <strain evidence="6">Yale</strain>
    </source>
</reference>
<accession>A0A1B0FLF7</accession>
<name>A0A1B0FLF7_GLOMM</name>
<dbReference type="EMBL" id="CCAG010023317">
    <property type="status" value="NOT_ANNOTATED_CDS"/>
    <property type="molecule type" value="Genomic_DNA"/>
</dbReference>
<dbReference type="VEuPathDB" id="VectorBase:GMOY004692"/>
<dbReference type="Gene3D" id="1.10.20.10">
    <property type="entry name" value="Histone, subunit A"/>
    <property type="match status" value="1"/>
</dbReference>
<evidence type="ECO:0000256" key="3">
    <source>
        <dbReference type="ARBA" id="ARBA00023269"/>
    </source>
</evidence>
<dbReference type="InterPro" id="IPR002119">
    <property type="entry name" value="Histone_H2A"/>
</dbReference>
<dbReference type="PhylomeDB" id="A0A1B0FLF7"/>
<dbReference type="GO" id="GO:0000786">
    <property type="term" value="C:nucleosome"/>
    <property type="evidence" value="ECO:0007669"/>
    <property type="project" value="UniProtKB-KW"/>
</dbReference>
<evidence type="ECO:0000259" key="5">
    <source>
        <dbReference type="Pfam" id="PF16211"/>
    </source>
</evidence>
<feature type="compositionally biased region" description="Basic and acidic residues" evidence="4">
    <location>
        <begin position="69"/>
        <end position="78"/>
    </location>
</feature>